<evidence type="ECO:0000313" key="1">
    <source>
        <dbReference type="EMBL" id="KAJ7677232.1"/>
    </source>
</evidence>
<gene>
    <name evidence="1" type="ORF">B0H17DRAFT_945192</name>
</gene>
<dbReference type="Proteomes" id="UP001221757">
    <property type="component" value="Unassembled WGS sequence"/>
</dbReference>
<name>A0AAD7D3D5_MYCRO</name>
<organism evidence="1 2">
    <name type="scientific">Mycena rosella</name>
    <name type="common">Pink bonnet</name>
    <name type="synonym">Agaricus rosellus</name>
    <dbReference type="NCBI Taxonomy" id="1033263"/>
    <lineage>
        <taxon>Eukaryota</taxon>
        <taxon>Fungi</taxon>
        <taxon>Dikarya</taxon>
        <taxon>Basidiomycota</taxon>
        <taxon>Agaricomycotina</taxon>
        <taxon>Agaricomycetes</taxon>
        <taxon>Agaricomycetidae</taxon>
        <taxon>Agaricales</taxon>
        <taxon>Marasmiineae</taxon>
        <taxon>Mycenaceae</taxon>
        <taxon>Mycena</taxon>
    </lineage>
</organism>
<keyword evidence="2" id="KW-1185">Reference proteome</keyword>
<accession>A0AAD7D3D5</accession>
<dbReference type="AlphaFoldDB" id="A0AAD7D3D5"/>
<feature type="non-terminal residue" evidence="1">
    <location>
        <position position="1"/>
    </location>
</feature>
<sequence length="64" mass="7243">GVPAGFYRLCSQNAAMNHQPVIVAIAQHGNRDDCVYVSQLVFWLFLRLTRCLFHRQVASAAIRI</sequence>
<dbReference type="EMBL" id="JARKIE010000140">
    <property type="protein sequence ID" value="KAJ7677232.1"/>
    <property type="molecule type" value="Genomic_DNA"/>
</dbReference>
<proteinExistence type="predicted"/>
<reference evidence="1" key="1">
    <citation type="submission" date="2023-03" db="EMBL/GenBank/DDBJ databases">
        <title>Massive genome expansion in bonnet fungi (Mycena s.s.) driven by repeated elements and novel gene families across ecological guilds.</title>
        <authorList>
            <consortium name="Lawrence Berkeley National Laboratory"/>
            <person name="Harder C.B."/>
            <person name="Miyauchi S."/>
            <person name="Viragh M."/>
            <person name="Kuo A."/>
            <person name="Thoen E."/>
            <person name="Andreopoulos B."/>
            <person name="Lu D."/>
            <person name="Skrede I."/>
            <person name="Drula E."/>
            <person name="Henrissat B."/>
            <person name="Morin E."/>
            <person name="Kohler A."/>
            <person name="Barry K."/>
            <person name="LaButti K."/>
            <person name="Morin E."/>
            <person name="Salamov A."/>
            <person name="Lipzen A."/>
            <person name="Mereny Z."/>
            <person name="Hegedus B."/>
            <person name="Baldrian P."/>
            <person name="Stursova M."/>
            <person name="Weitz H."/>
            <person name="Taylor A."/>
            <person name="Grigoriev I.V."/>
            <person name="Nagy L.G."/>
            <person name="Martin F."/>
            <person name="Kauserud H."/>
        </authorList>
    </citation>
    <scope>NUCLEOTIDE SEQUENCE</scope>
    <source>
        <strain evidence="1">CBHHK067</strain>
    </source>
</reference>
<protein>
    <submittedName>
        <fullName evidence="1">Uncharacterized protein</fullName>
    </submittedName>
</protein>
<comment type="caution">
    <text evidence="1">The sequence shown here is derived from an EMBL/GenBank/DDBJ whole genome shotgun (WGS) entry which is preliminary data.</text>
</comment>
<evidence type="ECO:0000313" key="2">
    <source>
        <dbReference type="Proteomes" id="UP001221757"/>
    </source>
</evidence>